<keyword evidence="3" id="KW-1185">Reference proteome</keyword>
<evidence type="ECO:0000259" key="1">
    <source>
        <dbReference type="Pfam" id="PF08241"/>
    </source>
</evidence>
<dbReference type="InterPro" id="IPR029063">
    <property type="entry name" value="SAM-dependent_MTases_sf"/>
</dbReference>
<name>A0A9P8Y3M5_9PEZI</name>
<keyword evidence="2" id="KW-0808">Transferase</keyword>
<evidence type="ECO:0000313" key="3">
    <source>
        <dbReference type="Proteomes" id="UP000756346"/>
    </source>
</evidence>
<dbReference type="RefSeq" id="XP_046010698.1">
    <property type="nucleotide sequence ID" value="XM_046159076.1"/>
</dbReference>
<accession>A0A9P8Y3M5</accession>
<dbReference type="GeneID" id="70188622"/>
<dbReference type="InterPro" id="IPR013216">
    <property type="entry name" value="Methyltransf_11"/>
</dbReference>
<comment type="caution">
    <text evidence="2">The sequence shown here is derived from an EMBL/GenBank/DDBJ whole genome shotgun (WGS) entry which is preliminary data.</text>
</comment>
<sequence length="296" mass="31717">MNGALTDNTFSPKQALAPTPELYNELASGGADKVAMASLACTAPIPAGSVVHDNGCGTGFSSAAILASLADGVKPGDIAIKATDMSDDALTAYRMAAEKRAADWPSTAWETQQMDASNLTFADETFTHSFMSLVIFVLSNNGVDAMKHVYRTLKPGGTAIVNYWSDLPNLPALRAAAEATRPSGTPRILDMMGDWFGPDKLRKTMEEAGFSPEKVSVQEVDIPIKLPDNSIDRFAFMLWSFLGGSTSAGWLRSDEERWDEAVGIVADKLRASKGYKKLEDGTEHLAFKAAITVATK</sequence>
<dbReference type="Pfam" id="PF08241">
    <property type="entry name" value="Methyltransf_11"/>
    <property type="match status" value="1"/>
</dbReference>
<reference evidence="2" key="1">
    <citation type="journal article" date="2021" name="Nat. Commun.">
        <title>Genetic determinants of endophytism in the Arabidopsis root mycobiome.</title>
        <authorList>
            <person name="Mesny F."/>
            <person name="Miyauchi S."/>
            <person name="Thiergart T."/>
            <person name="Pickel B."/>
            <person name="Atanasova L."/>
            <person name="Karlsson M."/>
            <person name="Huettel B."/>
            <person name="Barry K.W."/>
            <person name="Haridas S."/>
            <person name="Chen C."/>
            <person name="Bauer D."/>
            <person name="Andreopoulos W."/>
            <person name="Pangilinan J."/>
            <person name="LaButti K."/>
            <person name="Riley R."/>
            <person name="Lipzen A."/>
            <person name="Clum A."/>
            <person name="Drula E."/>
            <person name="Henrissat B."/>
            <person name="Kohler A."/>
            <person name="Grigoriev I.V."/>
            <person name="Martin F.M."/>
            <person name="Hacquard S."/>
        </authorList>
    </citation>
    <scope>NUCLEOTIDE SEQUENCE</scope>
    <source>
        <strain evidence="2">MPI-CAGE-CH-0230</strain>
    </source>
</reference>
<dbReference type="AlphaFoldDB" id="A0A9P8Y3M5"/>
<gene>
    <name evidence="2" type="ORF">B0I36DRAFT_365034</name>
</gene>
<dbReference type="GO" id="GO:0032259">
    <property type="term" value="P:methylation"/>
    <property type="evidence" value="ECO:0007669"/>
    <property type="project" value="UniProtKB-KW"/>
</dbReference>
<protein>
    <submittedName>
        <fullName evidence="2">S-adenosyl-L-methionine-dependent methyltransferase</fullName>
    </submittedName>
</protein>
<dbReference type="Gene3D" id="3.40.50.150">
    <property type="entry name" value="Vaccinia Virus protein VP39"/>
    <property type="match status" value="1"/>
</dbReference>
<dbReference type="OrthoDB" id="2013972at2759"/>
<dbReference type="GO" id="GO:0008757">
    <property type="term" value="F:S-adenosylmethionine-dependent methyltransferase activity"/>
    <property type="evidence" value="ECO:0007669"/>
    <property type="project" value="InterPro"/>
</dbReference>
<dbReference type="Proteomes" id="UP000756346">
    <property type="component" value="Unassembled WGS sequence"/>
</dbReference>
<dbReference type="SUPFAM" id="SSF53335">
    <property type="entry name" value="S-adenosyl-L-methionine-dependent methyltransferases"/>
    <property type="match status" value="1"/>
</dbReference>
<keyword evidence="2" id="KW-0489">Methyltransferase</keyword>
<evidence type="ECO:0000313" key="2">
    <source>
        <dbReference type="EMBL" id="KAH7027899.1"/>
    </source>
</evidence>
<dbReference type="CDD" id="cd02440">
    <property type="entry name" value="AdoMet_MTases"/>
    <property type="match status" value="1"/>
</dbReference>
<proteinExistence type="predicted"/>
<feature type="domain" description="Methyltransferase type 11" evidence="1">
    <location>
        <begin position="53"/>
        <end position="160"/>
    </location>
</feature>
<organism evidence="2 3">
    <name type="scientific">Microdochium trichocladiopsis</name>
    <dbReference type="NCBI Taxonomy" id="1682393"/>
    <lineage>
        <taxon>Eukaryota</taxon>
        <taxon>Fungi</taxon>
        <taxon>Dikarya</taxon>
        <taxon>Ascomycota</taxon>
        <taxon>Pezizomycotina</taxon>
        <taxon>Sordariomycetes</taxon>
        <taxon>Xylariomycetidae</taxon>
        <taxon>Xylariales</taxon>
        <taxon>Microdochiaceae</taxon>
        <taxon>Microdochium</taxon>
    </lineage>
</organism>
<dbReference type="EMBL" id="JAGTJQ010000007">
    <property type="protein sequence ID" value="KAH7027899.1"/>
    <property type="molecule type" value="Genomic_DNA"/>
</dbReference>